<dbReference type="CDD" id="cd02947">
    <property type="entry name" value="TRX_family"/>
    <property type="match status" value="1"/>
</dbReference>
<dbReference type="GO" id="GO:0005829">
    <property type="term" value="C:cytosol"/>
    <property type="evidence" value="ECO:0007669"/>
    <property type="project" value="TreeGrafter"/>
</dbReference>
<dbReference type="InterPro" id="IPR036249">
    <property type="entry name" value="Thioredoxin-like_sf"/>
</dbReference>
<dbReference type="NCBIfam" id="TIGR01068">
    <property type="entry name" value="thioredoxin"/>
    <property type="match status" value="1"/>
</dbReference>
<proteinExistence type="inferred from homology"/>
<feature type="domain" description="Thioredoxin" evidence="10">
    <location>
        <begin position="1"/>
        <end position="107"/>
    </location>
</feature>
<sequence length="107" mass="12033">MLLKQEKNDMANFQDIIASDKPVLIDFSAEWCGPCKTMGPILQQLKHAMGDKVTIIKIDVDKNPEVANAYNIQGVPTLIIFKNSENKWRQSGVMQATQLQAVLEQFV</sequence>
<keyword evidence="3" id="KW-0249">Electron transport</keyword>
<dbReference type="GO" id="GO:0015035">
    <property type="term" value="F:protein-disulfide reductase activity"/>
    <property type="evidence" value="ECO:0007669"/>
    <property type="project" value="UniProtKB-UniRule"/>
</dbReference>
<evidence type="ECO:0000256" key="7">
    <source>
        <dbReference type="PIRNR" id="PIRNR000077"/>
    </source>
</evidence>
<evidence type="ECO:0000256" key="3">
    <source>
        <dbReference type="ARBA" id="ARBA00022982"/>
    </source>
</evidence>
<evidence type="ECO:0000256" key="2">
    <source>
        <dbReference type="ARBA" id="ARBA00022448"/>
    </source>
</evidence>
<dbReference type="PANTHER" id="PTHR45663">
    <property type="entry name" value="GEO12009P1"/>
    <property type="match status" value="1"/>
</dbReference>
<feature type="active site" description="Nucleophile" evidence="8">
    <location>
        <position position="35"/>
    </location>
</feature>
<dbReference type="EMBL" id="QGDC01000008">
    <property type="protein sequence ID" value="RCH54169.1"/>
    <property type="molecule type" value="Genomic_DNA"/>
</dbReference>
<evidence type="ECO:0000256" key="6">
    <source>
        <dbReference type="NCBIfam" id="TIGR01068"/>
    </source>
</evidence>
<dbReference type="PIRSF" id="PIRSF000077">
    <property type="entry name" value="Thioredoxin"/>
    <property type="match status" value="1"/>
</dbReference>
<dbReference type="FunFam" id="3.40.30.10:FF:000001">
    <property type="entry name" value="Thioredoxin"/>
    <property type="match status" value="1"/>
</dbReference>
<evidence type="ECO:0000256" key="1">
    <source>
        <dbReference type="ARBA" id="ARBA00008987"/>
    </source>
</evidence>
<accession>A0A367GL33</accession>
<dbReference type="InterPro" id="IPR017937">
    <property type="entry name" value="Thioredoxin_CS"/>
</dbReference>
<dbReference type="InterPro" id="IPR013766">
    <property type="entry name" value="Thioredoxin_domain"/>
</dbReference>
<dbReference type="Gene3D" id="3.40.30.10">
    <property type="entry name" value="Glutaredoxin"/>
    <property type="match status" value="1"/>
</dbReference>
<dbReference type="PRINTS" id="PR00421">
    <property type="entry name" value="THIOREDOXIN"/>
</dbReference>
<dbReference type="SUPFAM" id="SSF52833">
    <property type="entry name" value="Thioredoxin-like"/>
    <property type="match status" value="1"/>
</dbReference>
<feature type="site" description="Contributes to redox potential value" evidence="8">
    <location>
        <position position="34"/>
    </location>
</feature>
<reference evidence="11 12" key="1">
    <citation type="submission" date="2018-05" db="EMBL/GenBank/DDBJ databases">
        <title>Mucilaginibacter hurinus sp. nov., isolated from briquette warehouse soil.</title>
        <authorList>
            <person name="Choi L."/>
        </authorList>
    </citation>
    <scope>NUCLEOTIDE SEQUENCE [LARGE SCALE GENOMIC DNA]</scope>
    <source>
        <strain evidence="11 12">ZR32</strain>
    </source>
</reference>
<organism evidence="11 12">
    <name type="scientific">Mucilaginibacter hurinus</name>
    <dbReference type="NCBI Taxonomy" id="2201324"/>
    <lineage>
        <taxon>Bacteria</taxon>
        <taxon>Pseudomonadati</taxon>
        <taxon>Bacteroidota</taxon>
        <taxon>Sphingobacteriia</taxon>
        <taxon>Sphingobacteriales</taxon>
        <taxon>Sphingobacteriaceae</taxon>
        <taxon>Mucilaginibacter</taxon>
    </lineage>
</organism>
<feature type="site" description="Deprotonates C-terminal active site Cys" evidence="8">
    <location>
        <position position="26"/>
    </location>
</feature>
<feature type="disulfide bond" description="Redox-active" evidence="9">
    <location>
        <begin position="32"/>
        <end position="35"/>
    </location>
</feature>
<comment type="caution">
    <text evidence="11">The sequence shown here is derived from an EMBL/GenBank/DDBJ whole genome shotgun (WGS) entry which is preliminary data.</text>
</comment>
<evidence type="ECO:0000313" key="12">
    <source>
        <dbReference type="Proteomes" id="UP000253209"/>
    </source>
</evidence>
<dbReference type="PROSITE" id="PS51352">
    <property type="entry name" value="THIOREDOXIN_2"/>
    <property type="match status" value="1"/>
</dbReference>
<protein>
    <recommendedName>
        <fullName evidence="6 7">Thioredoxin</fullName>
    </recommendedName>
</protein>
<feature type="site" description="Contributes to redox potential value" evidence="8">
    <location>
        <position position="33"/>
    </location>
</feature>
<name>A0A367GL33_9SPHI</name>
<dbReference type="PANTHER" id="PTHR45663:SF11">
    <property type="entry name" value="GEO12009P1"/>
    <property type="match status" value="1"/>
</dbReference>
<dbReference type="AlphaFoldDB" id="A0A367GL33"/>
<dbReference type="Pfam" id="PF00085">
    <property type="entry name" value="Thioredoxin"/>
    <property type="match status" value="1"/>
</dbReference>
<evidence type="ECO:0000256" key="5">
    <source>
        <dbReference type="ARBA" id="ARBA00023284"/>
    </source>
</evidence>
<keyword evidence="12" id="KW-1185">Reference proteome</keyword>
<comment type="similarity">
    <text evidence="1 7">Belongs to the thioredoxin family.</text>
</comment>
<evidence type="ECO:0000256" key="4">
    <source>
        <dbReference type="ARBA" id="ARBA00023157"/>
    </source>
</evidence>
<evidence type="ECO:0000256" key="9">
    <source>
        <dbReference type="PIRSR" id="PIRSR000077-4"/>
    </source>
</evidence>
<keyword evidence="4 9" id="KW-1015">Disulfide bond</keyword>
<evidence type="ECO:0000259" key="10">
    <source>
        <dbReference type="PROSITE" id="PS51352"/>
    </source>
</evidence>
<gene>
    <name evidence="11" type="primary">trxA</name>
    <name evidence="11" type="ORF">DJ568_14725</name>
</gene>
<dbReference type="PROSITE" id="PS00194">
    <property type="entry name" value="THIOREDOXIN_1"/>
    <property type="match status" value="1"/>
</dbReference>
<dbReference type="Proteomes" id="UP000253209">
    <property type="component" value="Unassembled WGS sequence"/>
</dbReference>
<evidence type="ECO:0000313" key="11">
    <source>
        <dbReference type="EMBL" id="RCH54169.1"/>
    </source>
</evidence>
<dbReference type="InterPro" id="IPR005746">
    <property type="entry name" value="Thioredoxin"/>
</dbReference>
<keyword evidence="5 9" id="KW-0676">Redox-active center</keyword>
<dbReference type="GO" id="GO:0045454">
    <property type="term" value="P:cell redox homeostasis"/>
    <property type="evidence" value="ECO:0007669"/>
    <property type="project" value="TreeGrafter"/>
</dbReference>
<dbReference type="OrthoDB" id="9790390at2"/>
<evidence type="ECO:0000256" key="8">
    <source>
        <dbReference type="PIRSR" id="PIRSR000077-1"/>
    </source>
</evidence>
<feature type="active site" description="Nucleophile" evidence="8">
    <location>
        <position position="32"/>
    </location>
</feature>
<keyword evidence="2" id="KW-0813">Transport</keyword>